<feature type="domain" description="PRC-barrel" evidence="2">
    <location>
        <begin position="69"/>
        <end position="125"/>
    </location>
</feature>
<dbReference type="STRING" id="1121942.SAMN02745148_02197"/>
<reference evidence="3 4" key="1">
    <citation type="submission" date="2016-11" db="EMBL/GenBank/DDBJ databases">
        <authorList>
            <person name="Jaros S."/>
            <person name="Januszkiewicz K."/>
            <person name="Wedrychowicz H."/>
        </authorList>
    </citation>
    <scope>NUCLEOTIDE SEQUENCE [LARGE SCALE GENOMIC DNA]</scope>
    <source>
        <strain evidence="3 4">DSM 19980</strain>
    </source>
</reference>
<gene>
    <name evidence="3" type="ORF">SAMN02745148_02197</name>
</gene>
<dbReference type="Proteomes" id="UP000184346">
    <property type="component" value="Unassembled WGS sequence"/>
</dbReference>
<name>A0A1M5ACK7_9GAMM</name>
<proteinExistence type="predicted"/>
<feature type="chain" id="PRO_5012838527" evidence="1">
    <location>
        <begin position="23"/>
        <end position="253"/>
    </location>
</feature>
<organism evidence="3 4">
    <name type="scientific">Modicisalibacter ilicicola DSM 19980</name>
    <dbReference type="NCBI Taxonomy" id="1121942"/>
    <lineage>
        <taxon>Bacteria</taxon>
        <taxon>Pseudomonadati</taxon>
        <taxon>Pseudomonadota</taxon>
        <taxon>Gammaproteobacteria</taxon>
        <taxon>Oceanospirillales</taxon>
        <taxon>Halomonadaceae</taxon>
        <taxon>Modicisalibacter</taxon>
    </lineage>
</organism>
<sequence>MQRNRIFALLLSALAATSLAQAQDGGSSGDGQDQGRKITPVSDWSYDRIYEAGGFRADRLMEAVVKGAEDGEIGSVENALISADNRILALVARVGGSWNMGDKYVAIPWEEVTLAEDGLKTPLREDNVEDYGLFDEAYVTRSDLQDLAEIEDDVATGPRVWKLSELLSDYAVKEDGSGFGHVSNVLFSQRGEMQAVIVEPSADEQTKGPYAYPFHGYDDEWAPRQGAFELPASPGNGEGMQAFDYSRYASPFD</sequence>
<dbReference type="Gene3D" id="2.30.30.240">
    <property type="entry name" value="PRC-barrel domain"/>
    <property type="match status" value="1"/>
</dbReference>
<keyword evidence="1" id="KW-0732">Signal</keyword>
<dbReference type="Pfam" id="PF05239">
    <property type="entry name" value="PRC"/>
    <property type="match status" value="1"/>
</dbReference>
<dbReference type="InterPro" id="IPR011033">
    <property type="entry name" value="PRC_barrel-like_sf"/>
</dbReference>
<dbReference type="AlphaFoldDB" id="A0A1M5ACK7"/>
<dbReference type="SUPFAM" id="SSF50346">
    <property type="entry name" value="PRC-barrel domain"/>
    <property type="match status" value="1"/>
</dbReference>
<protein>
    <submittedName>
        <fullName evidence="3">PRC-barrel domain-containing protein</fullName>
    </submittedName>
</protein>
<dbReference type="RefSeq" id="WP_245791902.1">
    <property type="nucleotide sequence ID" value="NZ_FQUJ01000009.1"/>
</dbReference>
<accession>A0A1M5ACK7</accession>
<evidence type="ECO:0000256" key="1">
    <source>
        <dbReference type="SAM" id="SignalP"/>
    </source>
</evidence>
<evidence type="ECO:0000259" key="2">
    <source>
        <dbReference type="Pfam" id="PF05239"/>
    </source>
</evidence>
<evidence type="ECO:0000313" key="3">
    <source>
        <dbReference type="EMBL" id="SHF27622.1"/>
    </source>
</evidence>
<dbReference type="InterPro" id="IPR027275">
    <property type="entry name" value="PRC-brl_dom"/>
</dbReference>
<keyword evidence="4" id="KW-1185">Reference proteome</keyword>
<evidence type="ECO:0000313" key="4">
    <source>
        <dbReference type="Proteomes" id="UP000184346"/>
    </source>
</evidence>
<dbReference type="EMBL" id="FQUJ01000009">
    <property type="protein sequence ID" value="SHF27622.1"/>
    <property type="molecule type" value="Genomic_DNA"/>
</dbReference>
<feature type="signal peptide" evidence="1">
    <location>
        <begin position="1"/>
        <end position="22"/>
    </location>
</feature>